<evidence type="ECO:0000256" key="7">
    <source>
        <dbReference type="ARBA" id="ARBA00023154"/>
    </source>
</evidence>
<keyword evidence="6" id="KW-0520">NAD</keyword>
<feature type="domain" description="Dihydrodipicolinate reductase N-terminal" evidence="13">
    <location>
        <begin position="1"/>
        <end position="104"/>
    </location>
</feature>
<dbReference type="EC" id="1.17.1.8" evidence="9 12"/>
<dbReference type="Pfam" id="PF01113">
    <property type="entry name" value="DapB_N"/>
    <property type="match status" value="1"/>
</dbReference>
<evidence type="ECO:0000259" key="14">
    <source>
        <dbReference type="Pfam" id="PF05173"/>
    </source>
</evidence>
<dbReference type="Gene3D" id="3.40.50.720">
    <property type="entry name" value="NAD(P)-binding Rossmann-like Domain"/>
    <property type="match status" value="1"/>
</dbReference>
<gene>
    <name evidence="15" type="primary">dapB</name>
    <name evidence="15" type="ORF">AAAT34_05200</name>
</gene>
<comment type="catalytic activity">
    <reaction evidence="11">
        <text>(S)-2,3,4,5-tetrahydrodipicolinate + NAD(+) + H2O = (2S,4S)-4-hydroxy-2,3,4,5-tetrahydrodipicolinate + NADH + H(+)</text>
        <dbReference type="Rhea" id="RHEA:35323"/>
        <dbReference type="ChEBI" id="CHEBI:15377"/>
        <dbReference type="ChEBI" id="CHEBI:15378"/>
        <dbReference type="ChEBI" id="CHEBI:16845"/>
        <dbReference type="ChEBI" id="CHEBI:57540"/>
        <dbReference type="ChEBI" id="CHEBI:57945"/>
        <dbReference type="ChEBI" id="CHEBI:67139"/>
        <dbReference type="EC" id="1.17.1.8"/>
    </reaction>
</comment>
<keyword evidence="16" id="KW-1185">Reference proteome</keyword>
<dbReference type="CDD" id="cd02274">
    <property type="entry name" value="DHDPR_N"/>
    <property type="match status" value="1"/>
</dbReference>
<evidence type="ECO:0000313" key="16">
    <source>
        <dbReference type="Proteomes" id="UP001487296"/>
    </source>
</evidence>
<dbReference type="SUPFAM" id="SSF51735">
    <property type="entry name" value="NAD(P)-binding Rossmann-fold domains"/>
    <property type="match status" value="1"/>
</dbReference>
<dbReference type="InterPro" id="IPR023940">
    <property type="entry name" value="DHDPR_bac"/>
</dbReference>
<evidence type="ECO:0000256" key="1">
    <source>
        <dbReference type="ARBA" id="ARBA00006642"/>
    </source>
</evidence>
<evidence type="ECO:0000259" key="13">
    <source>
        <dbReference type="Pfam" id="PF01113"/>
    </source>
</evidence>
<proteinExistence type="inferred from homology"/>
<evidence type="ECO:0000256" key="3">
    <source>
        <dbReference type="ARBA" id="ARBA00022857"/>
    </source>
</evidence>
<dbReference type="Gene3D" id="3.30.360.10">
    <property type="entry name" value="Dihydrodipicolinate Reductase, domain 2"/>
    <property type="match status" value="1"/>
</dbReference>
<evidence type="ECO:0000256" key="9">
    <source>
        <dbReference type="ARBA" id="ARBA00038983"/>
    </source>
</evidence>
<evidence type="ECO:0000313" key="15">
    <source>
        <dbReference type="EMBL" id="MEQ2486453.1"/>
    </source>
</evidence>
<evidence type="ECO:0000256" key="12">
    <source>
        <dbReference type="NCBIfam" id="TIGR00036"/>
    </source>
</evidence>
<protein>
    <recommendedName>
        <fullName evidence="9 12">4-hydroxy-tetrahydrodipicolinate reductase</fullName>
        <ecNumber evidence="9 12">1.17.1.8</ecNumber>
    </recommendedName>
</protein>
<organism evidence="15 16">
    <name type="scientific">Hallella faecis</name>
    <dbReference type="NCBI Taxonomy" id="2841596"/>
    <lineage>
        <taxon>Bacteria</taxon>
        <taxon>Pseudomonadati</taxon>
        <taxon>Bacteroidota</taxon>
        <taxon>Bacteroidia</taxon>
        <taxon>Bacteroidales</taxon>
        <taxon>Prevotellaceae</taxon>
        <taxon>Hallella</taxon>
    </lineage>
</organism>
<evidence type="ECO:0000256" key="11">
    <source>
        <dbReference type="ARBA" id="ARBA00049396"/>
    </source>
</evidence>
<evidence type="ECO:0000256" key="2">
    <source>
        <dbReference type="ARBA" id="ARBA00022605"/>
    </source>
</evidence>
<keyword evidence="5 15" id="KW-0560">Oxidoreductase</keyword>
<keyword evidence="7" id="KW-0457">Lysine biosynthesis</keyword>
<dbReference type="PIRSF" id="PIRSF000161">
    <property type="entry name" value="DHPR"/>
    <property type="match status" value="1"/>
</dbReference>
<evidence type="ECO:0000256" key="6">
    <source>
        <dbReference type="ARBA" id="ARBA00023027"/>
    </source>
</evidence>
<dbReference type="PANTHER" id="PTHR20836:SF0">
    <property type="entry name" value="4-HYDROXY-TETRAHYDRODIPICOLINATE REDUCTASE 1, CHLOROPLASTIC-RELATED"/>
    <property type="match status" value="1"/>
</dbReference>
<dbReference type="EMBL" id="JBBNFP010000014">
    <property type="protein sequence ID" value="MEQ2486453.1"/>
    <property type="molecule type" value="Genomic_DNA"/>
</dbReference>
<evidence type="ECO:0000256" key="8">
    <source>
        <dbReference type="ARBA" id="ARBA00037922"/>
    </source>
</evidence>
<dbReference type="NCBIfam" id="TIGR00036">
    <property type="entry name" value="dapB"/>
    <property type="match status" value="1"/>
</dbReference>
<keyword evidence="4" id="KW-0220">Diaminopimelate biosynthesis</keyword>
<feature type="domain" description="Dihydrodipicolinate reductase C-terminal" evidence="14">
    <location>
        <begin position="107"/>
        <end position="247"/>
    </location>
</feature>
<evidence type="ECO:0000256" key="10">
    <source>
        <dbReference type="ARBA" id="ARBA00049080"/>
    </source>
</evidence>
<dbReference type="GO" id="GO:0008839">
    <property type="term" value="F:4-hydroxy-tetrahydrodipicolinate reductase"/>
    <property type="evidence" value="ECO:0007669"/>
    <property type="project" value="UniProtKB-EC"/>
</dbReference>
<comment type="caution">
    <text evidence="15">The sequence shown here is derived from an EMBL/GenBank/DDBJ whole genome shotgun (WGS) entry which is preliminary data.</text>
</comment>
<accession>A0ABV1FQ05</accession>
<keyword evidence="2" id="KW-0028">Amino-acid biosynthesis</keyword>
<dbReference type="Proteomes" id="UP001487296">
    <property type="component" value="Unassembled WGS sequence"/>
</dbReference>
<dbReference type="SUPFAM" id="SSF55347">
    <property type="entry name" value="Glyceraldehyde-3-phosphate dehydrogenase-like, C-terminal domain"/>
    <property type="match status" value="1"/>
</dbReference>
<sequence length="254" mass="27842">MKIALIGYGKMGHMIEQIAIARGHEIVCKIDVDNQDDFDSPAFASADVAIEFTNPTAAYSNYLRAFKHNVKVVSGSTGWMTDHKDDVEALTKDGKQTLFWASNFSIGVAIFAAVNKYLAKIMNQFPQYDVEMEETHHIHKLDAPSGTAITLAEDIVDLLDRKDAWKAGVTTWDDGHVDGSTDHKANELLVNSVRHDEVPGIHTITYNSEADQITISHSAHSRQGFALGAVLAAEYTANHTGLLTTTDLFSSLIP</sequence>
<evidence type="ECO:0000256" key="4">
    <source>
        <dbReference type="ARBA" id="ARBA00022915"/>
    </source>
</evidence>
<comment type="similarity">
    <text evidence="1">Belongs to the DapB family.</text>
</comment>
<evidence type="ECO:0000256" key="5">
    <source>
        <dbReference type="ARBA" id="ARBA00023002"/>
    </source>
</evidence>
<keyword evidence="3" id="KW-0521">NADP</keyword>
<comment type="pathway">
    <text evidence="8">Amino-acid biosynthesis; L-lysine biosynthesis via DAP pathway; (S)-tetrahydrodipicolinate from L-aspartate: step 4/4.</text>
</comment>
<reference evidence="15 16" key="1">
    <citation type="submission" date="2024-04" db="EMBL/GenBank/DDBJ databases">
        <title>Human intestinal bacterial collection.</title>
        <authorList>
            <person name="Pauvert C."/>
            <person name="Hitch T.C.A."/>
            <person name="Clavel T."/>
        </authorList>
    </citation>
    <scope>NUCLEOTIDE SEQUENCE [LARGE SCALE GENOMIC DNA]</scope>
    <source>
        <strain evidence="15 16">CLA-AA-H145</strain>
    </source>
</reference>
<dbReference type="InterPro" id="IPR000846">
    <property type="entry name" value="DapB_N"/>
</dbReference>
<dbReference type="Pfam" id="PF05173">
    <property type="entry name" value="DapB_C"/>
    <property type="match status" value="1"/>
</dbReference>
<comment type="catalytic activity">
    <reaction evidence="10">
        <text>(S)-2,3,4,5-tetrahydrodipicolinate + NADP(+) + H2O = (2S,4S)-4-hydroxy-2,3,4,5-tetrahydrodipicolinate + NADPH + H(+)</text>
        <dbReference type="Rhea" id="RHEA:35331"/>
        <dbReference type="ChEBI" id="CHEBI:15377"/>
        <dbReference type="ChEBI" id="CHEBI:15378"/>
        <dbReference type="ChEBI" id="CHEBI:16845"/>
        <dbReference type="ChEBI" id="CHEBI:57783"/>
        <dbReference type="ChEBI" id="CHEBI:58349"/>
        <dbReference type="ChEBI" id="CHEBI:67139"/>
        <dbReference type="EC" id="1.17.1.8"/>
    </reaction>
</comment>
<name>A0ABV1FQ05_9BACT</name>
<dbReference type="RefSeq" id="WP_215759477.1">
    <property type="nucleotide sequence ID" value="NZ_JAHKBE010000012.1"/>
</dbReference>
<dbReference type="InterPro" id="IPR036291">
    <property type="entry name" value="NAD(P)-bd_dom_sf"/>
</dbReference>
<dbReference type="InterPro" id="IPR022663">
    <property type="entry name" value="DapB_C"/>
</dbReference>
<dbReference type="PANTHER" id="PTHR20836">
    <property type="entry name" value="DIHYDRODIPICOLINATE REDUCTASE"/>
    <property type="match status" value="1"/>
</dbReference>